<evidence type="ECO:0000256" key="1">
    <source>
        <dbReference type="SAM" id="Phobius"/>
    </source>
</evidence>
<evidence type="ECO:0000313" key="3">
    <source>
        <dbReference type="Proteomes" id="UP000489961"/>
    </source>
</evidence>
<gene>
    <name evidence="2" type="ORF">SFB21_1805</name>
</gene>
<proteinExistence type="predicted"/>
<reference evidence="2 3" key="1">
    <citation type="submission" date="2020-02" db="EMBL/GenBank/DDBJ databases">
        <authorList>
            <person name="Chaudhuri R."/>
        </authorList>
    </citation>
    <scope>NUCLEOTIDE SEQUENCE [LARGE SCALE GENOMIC DNA]</scope>
    <source>
        <strain evidence="2">SFB21</strain>
    </source>
</reference>
<protein>
    <submittedName>
        <fullName evidence="2">Uncharacterized protein</fullName>
    </submittedName>
</protein>
<dbReference type="AlphaFoldDB" id="A0A811GD02"/>
<organism evidence="2 3">
    <name type="scientific">Acinetobacter bouvetii</name>
    <dbReference type="NCBI Taxonomy" id="202951"/>
    <lineage>
        <taxon>Bacteria</taxon>
        <taxon>Pseudomonadati</taxon>
        <taxon>Pseudomonadota</taxon>
        <taxon>Gammaproteobacteria</taxon>
        <taxon>Moraxellales</taxon>
        <taxon>Moraxellaceae</taxon>
        <taxon>Acinetobacter</taxon>
    </lineage>
</organism>
<keyword evidence="1" id="KW-1133">Transmembrane helix</keyword>
<comment type="caution">
    <text evidence="2">The sequence shown here is derived from an EMBL/GenBank/DDBJ whole genome shotgun (WGS) entry which is preliminary data.</text>
</comment>
<accession>A0A811GD02</accession>
<evidence type="ECO:0000313" key="2">
    <source>
        <dbReference type="EMBL" id="CAB1215720.1"/>
    </source>
</evidence>
<feature type="transmembrane region" description="Helical" evidence="1">
    <location>
        <begin position="6"/>
        <end position="28"/>
    </location>
</feature>
<dbReference type="EMBL" id="CADDTS010000031">
    <property type="protein sequence ID" value="CAB1215720.1"/>
    <property type="molecule type" value="Genomic_DNA"/>
</dbReference>
<sequence>MENRLIHAFVYAISGFCLGFVLMTFWDVSSHTQINPFRIVLYCTLFFAVWGFVFPNSVKGIFMALWNLFK</sequence>
<name>A0A811GD02_9GAMM</name>
<dbReference type="Proteomes" id="UP000489961">
    <property type="component" value="Unassembled WGS sequence"/>
</dbReference>
<keyword evidence="1" id="KW-0472">Membrane</keyword>
<keyword evidence="1" id="KW-0812">Transmembrane</keyword>
<feature type="transmembrane region" description="Helical" evidence="1">
    <location>
        <begin position="40"/>
        <end position="66"/>
    </location>
</feature>